<comment type="caution">
    <text evidence="1">The sequence shown here is derived from an EMBL/GenBank/DDBJ whole genome shotgun (WGS) entry which is preliminary data.</text>
</comment>
<gene>
    <name evidence="1" type="ORF">GMA92_05080</name>
</gene>
<sequence>MWIRTQDQKKIINIVELQIKPSYKIRYPKYSIIGTCGKVPMYKVKLASYNTIEETLIVLNDIQYHINSNQNTVYQMK</sequence>
<dbReference type="RefSeq" id="WP_055166174.1">
    <property type="nucleotide sequence ID" value="NZ_CYXW01000018.1"/>
</dbReference>
<dbReference type="EMBL" id="WMQE01000008">
    <property type="protein sequence ID" value="MTK20811.1"/>
    <property type="molecule type" value="Genomic_DNA"/>
</dbReference>
<organism evidence="1 2">
    <name type="scientific">Turicibacter sanguinis</name>
    <dbReference type="NCBI Taxonomy" id="154288"/>
    <lineage>
        <taxon>Bacteria</taxon>
        <taxon>Bacillati</taxon>
        <taxon>Bacillota</taxon>
        <taxon>Erysipelotrichia</taxon>
        <taxon>Erysipelotrichales</taxon>
        <taxon>Turicibacteraceae</taxon>
        <taxon>Turicibacter</taxon>
    </lineage>
</organism>
<dbReference type="OrthoDB" id="1956952at2"/>
<evidence type="ECO:0000313" key="2">
    <source>
        <dbReference type="Proteomes" id="UP000487649"/>
    </source>
</evidence>
<dbReference type="Proteomes" id="UP000487649">
    <property type="component" value="Unassembled WGS sequence"/>
</dbReference>
<dbReference type="AlphaFoldDB" id="A0A9X4XCD2"/>
<accession>A0A9X4XCD2</accession>
<evidence type="ECO:0000313" key="1">
    <source>
        <dbReference type="EMBL" id="MTK20811.1"/>
    </source>
</evidence>
<proteinExistence type="predicted"/>
<reference evidence="1 2" key="1">
    <citation type="journal article" date="2019" name="Nat. Med.">
        <title>A library of human gut bacterial isolates paired with longitudinal multiomics data enables mechanistic microbiome research.</title>
        <authorList>
            <person name="Poyet M."/>
            <person name="Groussin M."/>
            <person name="Gibbons S.M."/>
            <person name="Avila-Pacheco J."/>
            <person name="Jiang X."/>
            <person name="Kearney S.M."/>
            <person name="Perrotta A.R."/>
            <person name="Berdy B."/>
            <person name="Zhao S."/>
            <person name="Lieberman T.D."/>
            <person name="Swanson P.K."/>
            <person name="Smith M."/>
            <person name="Roesemann S."/>
            <person name="Alexander J.E."/>
            <person name="Rich S.A."/>
            <person name="Livny J."/>
            <person name="Vlamakis H."/>
            <person name="Clish C."/>
            <person name="Bullock K."/>
            <person name="Deik A."/>
            <person name="Scott J."/>
            <person name="Pierce K.A."/>
            <person name="Xavier R.J."/>
            <person name="Alm E.J."/>
        </authorList>
    </citation>
    <scope>NUCLEOTIDE SEQUENCE [LARGE SCALE GENOMIC DNA]</scope>
    <source>
        <strain evidence="1 2">BIOML-A198</strain>
    </source>
</reference>
<name>A0A9X4XCD2_9FIRM</name>
<protein>
    <submittedName>
        <fullName evidence="1">Uncharacterized protein</fullName>
    </submittedName>
</protein>